<dbReference type="SUPFAM" id="SSF46785">
    <property type="entry name" value="Winged helix' DNA-binding domain"/>
    <property type="match status" value="1"/>
</dbReference>
<dbReference type="Gene3D" id="1.10.10.10">
    <property type="entry name" value="Winged helix-like DNA-binding domain superfamily/Winged helix DNA-binding domain"/>
    <property type="match status" value="1"/>
</dbReference>
<dbReference type="STRING" id="171383.AKJ31_04375"/>
<sequence length="235" mass="26460">MKPKYIEIADSFESQIKDGLLTPGTMLPAESVLQAEFGVSRVTIRKSLQILVDKGLINRTRGSGTYINDPKAQHDALHLLGFIEEVSRQGKTPSSRVLKFELKKPTRMVADKLALSTDDDTYEIHRLRCINGEPEIYEITHMPASLFPDLSISVMNGSKYDYIEEDKGLKIAKSSQSVKPYILDADMASHLDEPEAQAILKVESTGFLICGTAFEYTVNYFRLHQYSFEFISTRS</sequence>
<dbReference type="CDD" id="cd07377">
    <property type="entry name" value="WHTH_GntR"/>
    <property type="match status" value="1"/>
</dbReference>
<gene>
    <name evidence="5" type="ORF">AKJ31_04375</name>
</gene>
<proteinExistence type="predicted"/>
<dbReference type="Proteomes" id="UP000037530">
    <property type="component" value="Unassembled WGS sequence"/>
</dbReference>
<dbReference type="EMBL" id="LHPI01000001">
    <property type="protein sequence ID" value="KOO09597.1"/>
    <property type="molecule type" value="Genomic_DNA"/>
</dbReference>
<dbReference type="PANTHER" id="PTHR44846:SF1">
    <property type="entry name" value="MANNOSYL-D-GLYCERATE TRANSPORT_METABOLISM SYSTEM REPRESSOR MNGR-RELATED"/>
    <property type="match status" value="1"/>
</dbReference>
<dbReference type="SMART" id="SM00345">
    <property type="entry name" value="HTH_GNTR"/>
    <property type="match status" value="1"/>
</dbReference>
<keyword evidence="2" id="KW-0238">DNA-binding</keyword>
<keyword evidence="6" id="KW-1185">Reference proteome</keyword>
<dbReference type="InterPro" id="IPR050679">
    <property type="entry name" value="Bact_HTH_transcr_reg"/>
</dbReference>
<dbReference type="InterPro" id="IPR036390">
    <property type="entry name" value="WH_DNA-bd_sf"/>
</dbReference>
<evidence type="ECO:0000313" key="6">
    <source>
        <dbReference type="Proteomes" id="UP000037530"/>
    </source>
</evidence>
<evidence type="ECO:0000259" key="4">
    <source>
        <dbReference type="PROSITE" id="PS50949"/>
    </source>
</evidence>
<feature type="domain" description="HTH gntR-type" evidence="4">
    <location>
        <begin position="2"/>
        <end position="70"/>
    </location>
</feature>
<dbReference type="PANTHER" id="PTHR44846">
    <property type="entry name" value="MANNOSYL-D-GLYCERATE TRANSPORT/METABOLISM SYSTEM REPRESSOR MNGR-RELATED"/>
    <property type="match status" value="1"/>
</dbReference>
<dbReference type="SMART" id="SM00866">
    <property type="entry name" value="UTRA"/>
    <property type="match status" value="1"/>
</dbReference>
<protein>
    <submittedName>
        <fullName evidence="5">Transcriptional regulator</fullName>
    </submittedName>
</protein>
<comment type="caution">
    <text evidence="5">The sequence shown here is derived from an EMBL/GenBank/DDBJ whole genome shotgun (WGS) entry which is preliminary data.</text>
</comment>
<reference evidence="6" key="1">
    <citation type="submission" date="2015-08" db="EMBL/GenBank/DDBJ databases">
        <title>Vibrio galatheae sp. nov., a novel member of the Vibrionaceae family isolated from the Solomon Islands.</title>
        <authorList>
            <person name="Giubergia S."/>
            <person name="Machado H."/>
            <person name="Mateiu R.V."/>
            <person name="Gram L."/>
        </authorList>
    </citation>
    <scope>NUCLEOTIDE SEQUENCE [LARGE SCALE GENOMIC DNA]</scope>
    <source>
        <strain evidence="6">DSM 19134</strain>
    </source>
</reference>
<evidence type="ECO:0000256" key="3">
    <source>
        <dbReference type="ARBA" id="ARBA00023163"/>
    </source>
</evidence>
<dbReference type="InterPro" id="IPR000524">
    <property type="entry name" value="Tscrpt_reg_HTH_GntR"/>
</dbReference>
<dbReference type="RefSeq" id="WP_053407858.1">
    <property type="nucleotide sequence ID" value="NZ_DAIPHI010000012.1"/>
</dbReference>
<dbReference type="GO" id="GO:0003677">
    <property type="term" value="F:DNA binding"/>
    <property type="evidence" value="ECO:0007669"/>
    <property type="project" value="UniProtKB-KW"/>
</dbReference>
<accession>A0A0M0I652</accession>
<dbReference type="SUPFAM" id="SSF64288">
    <property type="entry name" value="Chorismate lyase-like"/>
    <property type="match status" value="1"/>
</dbReference>
<keyword evidence="3" id="KW-0804">Transcription</keyword>
<dbReference type="Gene3D" id="3.40.1410.10">
    <property type="entry name" value="Chorismate lyase-like"/>
    <property type="match status" value="1"/>
</dbReference>
<dbReference type="InterPro" id="IPR011663">
    <property type="entry name" value="UTRA"/>
</dbReference>
<dbReference type="PROSITE" id="PS50949">
    <property type="entry name" value="HTH_GNTR"/>
    <property type="match status" value="1"/>
</dbReference>
<dbReference type="GO" id="GO:0003700">
    <property type="term" value="F:DNA-binding transcription factor activity"/>
    <property type="evidence" value="ECO:0007669"/>
    <property type="project" value="InterPro"/>
</dbReference>
<dbReference type="InterPro" id="IPR036388">
    <property type="entry name" value="WH-like_DNA-bd_sf"/>
</dbReference>
<dbReference type="PATRIC" id="fig|171383.3.peg.903"/>
<dbReference type="InterPro" id="IPR028978">
    <property type="entry name" value="Chorismate_lyase_/UTRA_dom_sf"/>
</dbReference>
<dbReference type="PRINTS" id="PR00035">
    <property type="entry name" value="HTHGNTR"/>
</dbReference>
<dbReference type="AlphaFoldDB" id="A0A0M0I652"/>
<dbReference type="Pfam" id="PF00392">
    <property type="entry name" value="GntR"/>
    <property type="match status" value="1"/>
</dbReference>
<dbReference type="Pfam" id="PF07702">
    <property type="entry name" value="UTRA"/>
    <property type="match status" value="1"/>
</dbReference>
<evidence type="ECO:0000256" key="1">
    <source>
        <dbReference type="ARBA" id="ARBA00023015"/>
    </source>
</evidence>
<dbReference type="GO" id="GO:0045892">
    <property type="term" value="P:negative regulation of DNA-templated transcription"/>
    <property type="evidence" value="ECO:0007669"/>
    <property type="project" value="TreeGrafter"/>
</dbReference>
<name>A0A0M0I652_9VIBR</name>
<evidence type="ECO:0000256" key="2">
    <source>
        <dbReference type="ARBA" id="ARBA00023125"/>
    </source>
</evidence>
<dbReference type="OrthoDB" id="6626198at2"/>
<evidence type="ECO:0000313" key="5">
    <source>
        <dbReference type="EMBL" id="KOO09597.1"/>
    </source>
</evidence>
<keyword evidence="1" id="KW-0805">Transcription regulation</keyword>
<organism evidence="5 6">
    <name type="scientific">Vibrio hepatarius</name>
    <dbReference type="NCBI Taxonomy" id="171383"/>
    <lineage>
        <taxon>Bacteria</taxon>
        <taxon>Pseudomonadati</taxon>
        <taxon>Pseudomonadota</taxon>
        <taxon>Gammaproteobacteria</taxon>
        <taxon>Vibrionales</taxon>
        <taxon>Vibrionaceae</taxon>
        <taxon>Vibrio</taxon>
        <taxon>Vibrio oreintalis group</taxon>
    </lineage>
</organism>